<name>A0A9X2KX32_9GAMM</name>
<dbReference type="RefSeq" id="WP_253968812.1">
    <property type="nucleotide sequence ID" value="NZ_JAMFTH010000005.1"/>
</dbReference>
<reference evidence="3" key="1">
    <citation type="submission" date="2022-05" db="EMBL/GenBank/DDBJ databases">
        <authorList>
            <person name="Sun H.-N."/>
        </authorList>
    </citation>
    <scope>NUCLEOTIDE SEQUENCE</scope>
    <source>
        <strain evidence="3">HB14</strain>
    </source>
</reference>
<dbReference type="EMBL" id="JAMFTH010000005">
    <property type="protein sequence ID" value="MCP8900525.1"/>
    <property type="molecule type" value="Genomic_DNA"/>
</dbReference>
<dbReference type="InterPro" id="IPR041999">
    <property type="entry name" value="Sortase_D_1"/>
</dbReference>
<dbReference type="InterPro" id="IPR023365">
    <property type="entry name" value="Sortase_dom-sf"/>
</dbReference>
<dbReference type="Proteomes" id="UP001139319">
    <property type="component" value="Unassembled WGS sequence"/>
</dbReference>
<sequence length="229" mass="25096">MDTERLLSRSTLYRSIELSLWLVGVVLLSVWATQMLRQGPMAQQHSERFLARAHAATLETSAFDKDSQLPSIDKIDTSLWSASRIEEFHKIDADKNDTIGVLSIDTLGLSAPIFSGPSDFNLNRGLGWLDRTAPLSGGGNTAIAGHRDSFFRVLKDIEKGDAITVTTLGGKKEYLVTELQIVDPSDVSVLAPTAHNQITLITCYPFYHVGSAPERFIVTATENSPATLH</sequence>
<dbReference type="AlphaFoldDB" id="A0A9X2KX32"/>
<dbReference type="NCBIfam" id="TIGR01076">
    <property type="entry name" value="sortase_fam"/>
    <property type="match status" value="1"/>
</dbReference>
<dbReference type="Pfam" id="PF04203">
    <property type="entry name" value="Sortase"/>
    <property type="match status" value="1"/>
</dbReference>
<accession>A0A9X2KX32</accession>
<comment type="caution">
    <text evidence="3">The sequence shown here is derived from an EMBL/GenBank/DDBJ whole genome shotgun (WGS) entry which is preliminary data.</text>
</comment>
<dbReference type="SUPFAM" id="SSF63817">
    <property type="entry name" value="Sortase"/>
    <property type="match status" value="1"/>
</dbReference>
<keyword evidence="2" id="KW-0812">Transmembrane</keyword>
<evidence type="ECO:0000313" key="4">
    <source>
        <dbReference type="Proteomes" id="UP001139319"/>
    </source>
</evidence>
<protein>
    <submittedName>
        <fullName evidence="3">Class D sortase</fullName>
    </submittedName>
</protein>
<keyword evidence="1" id="KW-0378">Hydrolase</keyword>
<keyword evidence="2" id="KW-0472">Membrane</keyword>
<gene>
    <name evidence="3" type="ORF">M6D89_14555</name>
</gene>
<evidence type="ECO:0000313" key="3">
    <source>
        <dbReference type="EMBL" id="MCP8900525.1"/>
    </source>
</evidence>
<organism evidence="3 4">
    <name type="scientific">Gilvimarinus xylanilyticus</name>
    <dbReference type="NCBI Taxonomy" id="2944139"/>
    <lineage>
        <taxon>Bacteria</taxon>
        <taxon>Pseudomonadati</taxon>
        <taxon>Pseudomonadota</taxon>
        <taxon>Gammaproteobacteria</taxon>
        <taxon>Cellvibrionales</taxon>
        <taxon>Cellvibrionaceae</taxon>
        <taxon>Gilvimarinus</taxon>
    </lineage>
</organism>
<dbReference type="Gene3D" id="2.40.260.10">
    <property type="entry name" value="Sortase"/>
    <property type="match status" value="1"/>
</dbReference>
<feature type="transmembrane region" description="Helical" evidence="2">
    <location>
        <begin position="12"/>
        <end position="32"/>
    </location>
</feature>
<dbReference type="GO" id="GO:0016787">
    <property type="term" value="F:hydrolase activity"/>
    <property type="evidence" value="ECO:0007669"/>
    <property type="project" value="UniProtKB-KW"/>
</dbReference>
<reference evidence="3" key="2">
    <citation type="submission" date="2023-01" db="EMBL/GenBank/DDBJ databases">
        <title>Gilvimarinus xylanilyticus HB14 isolated from Caulerpa lentillifera aquaculture base in Hainan, China.</title>
        <authorList>
            <person name="Zhang Y.-J."/>
        </authorList>
    </citation>
    <scope>NUCLEOTIDE SEQUENCE</scope>
    <source>
        <strain evidence="3">HB14</strain>
    </source>
</reference>
<proteinExistence type="predicted"/>
<keyword evidence="2" id="KW-1133">Transmembrane helix</keyword>
<dbReference type="InterPro" id="IPR005754">
    <property type="entry name" value="Sortase"/>
</dbReference>
<keyword evidence="4" id="KW-1185">Reference proteome</keyword>
<evidence type="ECO:0000256" key="1">
    <source>
        <dbReference type="ARBA" id="ARBA00022801"/>
    </source>
</evidence>
<evidence type="ECO:0000256" key="2">
    <source>
        <dbReference type="SAM" id="Phobius"/>
    </source>
</evidence>
<dbReference type="CDD" id="cd05828">
    <property type="entry name" value="Sortase_D_1"/>
    <property type="match status" value="1"/>
</dbReference>